<dbReference type="SMART" id="SM00354">
    <property type="entry name" value="HTH_LACI"/>
    <property type="match status" value="1"/>
</dbReference>
<evidence type="ECO:0000256" key="3">
    <source>
        <dbReference type="ARBA" id="ARBA00023163"/>
    </source>
</evidence>
<dbReference type="Gene3D" id="1.10.260.40">
    <property type="entry name" value="lambda repressor-like DNA-binding domains"/>
    <property type="match status" value="1"/>
</dbReference>
<dbReference type="STRING" id="1144548.SAMN05443287_12423"/>
<dbReference type="EMBL" id="FNYV01000024">
    <property type="protein sequence ID" value="SEK07217.1"/>
    <property type="molecule type" value="Genomic_DNA"/>
</dbReference>
<keyword evidence="3" id="KW-0804">Transcription</keyword>
<evidence type="ECO:0000256" key="2">
    <source>
        <dbReference type="ARBA" id="ARBA00023125"/>
    </source>
</evidence>
<dbReference type="AlphaFoldDB" id="A0A1H7E2C7"/>
<keyword evidence="1" id="KW-0805">Transcription regulation</keyword>
<gene>
    <name evidence="5" type="ORF">SAMN05443287_12423</name>
</gene>
<evidence type="ECO:0000313" key="5">
    <source>
        <dbReference type="EMBL" id="SEK07217.1"/>
    </source>
</evidence>
<evidence type="ECO:0000256" key="1">
    <source>
        <dbReference type="ARBA" id="ARBA00023015"/>
    </source>
</evidence>
<sequence length="96" mass="10256">MAETMIPIVSTSPATARKRPTIRDVAREAGVSYATVSRVLNSREWVSPAAVRAVREAIARTGYTVRLLTDVIAGRSPLSITVPTRLVIRASSPAPA</sequence>
<dbReference type="Proteomes" id="UP000198707">
    <property type="component" value="Unassembled WGS sequence"/>
</dbReference>
<dbReference type="InterPro" id="IPR010982">
    <property type="entry name" value="Lambda_DNA-bd_dom_sf"/>
</dbReference>
<dbReference type="InterPro" id="IPR000843">
    <property type="entry name" value="HTH_LacI"/>
</dbReference>
<keyword evidence="6" id="KW-1185">Reference proteome</keyword>
<evidence type="ECO:0000313" key="6">
    <source>
        <dbReference type="Proteomes" id="UP000198707"/>
    </source>
</evidence>
<organism evidence="5 6">
    <name type="scientific">Micromonospora phaseoli</name>
    <dbReference type="NCBI Taxonomy" id="1144548"/>
    <lineage>
        <taxon>Bacteria</taxon>
        <taxon>Bacillati</taxon>
        <taxon>Actinomycetota</taxon>
        <taxon>Actinomycetes</taxon>
        <taxon>Micromonosporales</taxon>
        <taxon>Micromonosporaceae</taxon>
        <taxon>Micromonospora</taxon>
    </lineage>
</organism>
<dbReference type="SUPFAM" id="SSF47413">
    <property type="entry name" value="lambda repressor-like DNA-binding domains"/>
    <property type="match status" value="1"/>
</dbReference>
<dbReference type="PROSITE" id="PS00356">
    <property type="entry name" value="HTH_LACI_1"/>
    <property type="match status" value="1"/>
</dbReference>
<proteinExistence type="predicted"/>
<evidence type="ECO:0000259" key="4">
    <source>
        <dbReference type="PROSITE" id="PS50932"/>
    </source>
</evidence>
<protein>
    <submittedName>
        <fullName evidence="5">Regulatory protein, lacI family</fullName>
    </submittedName>
</protein>
<feature type="domain" description="HTH lacI-type" evidence="4">
    <location>
        <begin position="20"/>
        <end position="74"/>
    </location>
</feature>
<dbReference type="Pfam" id="PF00356">
    <property type="entry name" value="LacI"/>
    <property type="match status" value="1"/>
</dbReference>
<reference evidence="6" key="1">
    <citation type="submission" date="2016-10" db="EMBL/GenBank/DDBJ databases">
        <authorList>
            <person name="Varghese N."/>
            <person name="Submissions S."/>
        </authorList>
    </citation>
    <scope>NUCLEOTIDE SEQUENCE [LARGE SCALE GENOMIC DNA]</scope>
    <source>
        <strain evidence="6">CGMCC 4.7038</strain>
    </source>
</reference>
<name>A0A1H7E2C7_9ACTN</name>
<dbReference type="GO" id="GO:0000976">
    <property type="term" value="F:transcription cis-regulatory region binding"/>
    <property type="evidence" value="ECO:0007669"/>
    <property type="project" value="TreeGrafter"/>
</dbReference>
<dbReference type="GO" id="GO:0003700">
    <property type="term" value="F:DNA-binding transcription factor activity"/>
    <property type="evidence" value="ECO:0007669"/>
    <property type="project" value="TreeGrafter"/>
</dbReference>
<dbReference type="PANTHER" id="PTHR30146:SF109">
    <property type="entry name" value="HTH-TYPE TRANSCRIPTIONAL REGULATOR GALS"/>
    <property type="match status" value="1"/>
</dbReference>
<accession>A0A1H7E2C7</accession>
<dbReference type="CDD" id="cd01392">
    <property type="entry name" value="HTH_LacI"/>
    <property type="match status" value="1"/>
</dbReference>
<dbReference type="PROSITE" id="PS50932">
    <property type="entry name" value="HTH_LACI_2"/>
    <property type="match status" value="1"/>
</dbReference>
<dbReference type="PRINTS" id="PR00036">
    <property type="entry name" value="HTHLACI"/>
</dbReference>
<keyword evidence="2" id="KW-0238">DNA-binding</keyword>
<dbReference type="PANTHER" id="PTHR30146">
    <property type="entry name" value="LACI-RELATED TRANSCRIPTIONAL REPRESSOR"/>
    <property type="match status" value="1"/>
</dbReference>